<dbReference type="Proteomes" id="UP000198393">
    <property type="component" value="Unassembled WGS sequence"/>
</dbReference>
<proteinExistence type="predicted"/>
<reference evidence="1 2" key="1">
    <citation type="submission" date="2017-06" db="EMBL/GenBank/DDBJ databases">
        <authorList>
            <person name="Kim H.J."/>
            <person name="Triplett B.A."/>
        </authorList>
    </citation>
    <scope>NUCLEOTIDE SEQUENCE [LARGE SCALE GENOMIC DNA]</scope>
    <source>
        <strain evidence="1 2">DSM 19307</strain>
    </source>
</reference>
<dbReference type="EMBL" id="FZPD01000003">
    <property type="protein sequence ID" value="SNT06862.1"/>
    <property type="molecule type" value="Genomic_DNA"/>
</dbReference>
<accession>A0A239JMT1</accession>
<evidence type="ECO:0000313" key="1">
    <source>
        <dbReference type="EMBL" id="SNT06862.1"/>
    </source>
</evidence>
<dbReference type="AlphaFoldDB" id="A0A239JMT1"/>
<sequence length="38" mass="4622">MRSKPLEMAFYRTIVWLSDLCDLISQLRKIPKWEKLVI</sequence>
<keyword evidence="2" id="KW-1185">Reference proteome</keyword>
<evidence type="ECO:0000313" key="2">
    <source>
        <dbReference type="Proteomes" id="UP000198393"/>
    </source>
</evidence>
<name>A0A239JMT1_EKHLU</name>
<protein>
    <submittedName>
        <fullName evidence="1">Uncharacterized protein</fullName>
    </submittedName>
</protein>
<organism evidence="1 2">
    <name type="scientific">Ekhidna lutea</name>
    <dbReference type="NCBI Taxonomy" id="447679"/>
    <lineage>
        <taxon>Bacteria</taxon>
        <taxon>Pseudomonadati</taxon>
        <taxon>Bacteroidota</taxon>
        <taxon>Cytophagia</taxon>
        <taxon>Cytophagales</taxon>
        <taxon>Reichenbachiellaceae</taxon>
        <taxon>Ekhidna</taxon>
    </lineage>
</organism>
<gene>
    <name evidence="1" type="ORF">SAMN05421640_2246</name>
</gene>